<name>A0A804R5K6_MAIZE</name>
<keyword evidence="4" id="KW-1185">Reference proteome</keyword>
<evidence type="ECO:0000256" key="1">
    <source>
        <dbReference type="SAM" id="MobiDB-lite"/>
    </source>
</evidence>
<dbReference type="EnsemblPlants" id="Zm00001eb385640_T001">
    <property type="protein sequence ID" value="Zm00001eb385640_P001"/>
    <property type="gene ID" value="Zm00001eb385640"/>
</dbReference>
<dbReference type="Gramene" id="Zm00001eb385640_T001">
    <property type="protein sequence ID" value="Zm00001eb385640_P001"/>
    <property type="gene ID" value="Zm00001eb385640"/>
</dbReference>
<dbReference type="PANTHER" id="PTHR46934">
    <property type="entry name" value="MYB_DNA-BIND_3 DOMAIN-CONTAINING PROTEIN-RELATED"/>
    <property type="match status" value="1"/>
</dbReference>
<proteinExistence type="predicted"/>
<dbReference type="Proteomes" id="UP000007305">
    <property type="component" value="Chromosome 9"/>
</dbReference>
<feature type="domain" description="Myb/SANT-like" evidence="2">
    <location>
        <begin position="5"/>
        <end position="99"/>
    </location>
</feature>
<accession>A0A804R5K6</accession>
<reference evidence="3" key="2">
    <citation type="submission" date="2019-07" db="EMBL/GenBank/DDBJ databases">
        <authorList>
            <person name="Seetharam A."/>
            <person name="Woodhouse M."/>
            <person name="Cannon E."/>
        </authorList>
    </citation>
    <scope>NUCLEOTIDE SEQUENCE [LARGE SCALE GENOMIC DNA]</scope>
    <source>
        <strain evidence="3">cv. B73</strain>
    </source>
</reference>
<reference evidence="4" key="1">
    <citation type="journal article" date="2009" name="Science">
        <title>The B73 maize genome: complexity, diversity, and dynamics.</title>
        <authorList>
            <person name="Schnable P.S."/>
            <person name="Ware D."/>
            <person name="Fulton R.S."/>
            <person name="Stein J.C."/>
            <person name="Wei F."/>
            <person name="Pasternak S."/>
            <person name="Liang C."/>
            <person name="Zhang J."/>
            <person name="Fulton L."/>
            <person name="Graves T.A."/>
            <person name="Minx P."/>
            <person name="Reily A.D."/>
            <person name="Courtney L."/>
            <person name="Kruchowski S.S."/>
            <person name="Tomlinson C."/>
            <person name="Strong C."/>
            <person name="Delehaunty K."/>
            <person name="Fronick C."/>
            <person name="Courtney B."/>
            <person name="Rock S.M."/>
            <person name="Belter E."/>
            <person name="Du F."/>
            <person name="Kim K."/>
            <person name="Abbott R.M."/>
            <person name="Cotton M."/>
            <person name="Levy A."/>
            <person name="Marchetto P."/>
            <person name="Ochoa K."/>
            <person name="Jackson S.M."/>
            <person name="Gillam B."/>
            <person name="Chen W."/>
            <person name="Yan L."/>
            <person name="Higginbotham J."/>
            <person name="Cardenas M."/>
            <person name="Waligorski J."/>
            <person name="Applebaum E."/>
            <person name="Phelps L."/>
            <person name="Falcone J."/>
            <person name="Kanchi K."/>
            <person name="Thane T."/>
            <person name="Scimone A."/>
            <person name="Thane N."/>
            <person name="Henke J."/>
            <person name="Wang T."/>
            <person name="Ruppert J."/>
            <person name="Shah N."/>
            <person name="Rotter K."/>
            <person name="Hodges J."/>
            <person name="Ingenthron E."/>
            <person name="Cordes M."/>
            <person name="Kohlberg S."/>
            <person name="Sgro J."/>
            <person name="Delgado B."/>
            <person name="Mead K."/>
            <person name="Chinwalla A."/>
            <person name="Leonard S."/>
            <person name="Crouse K."/>
            <person name="Collura K."/>
            <person name="Kudrna D."/>
            <person name="Currie J."/>
            <person name="He R."/>
            <person name="Angelova A."/>
            <person name="Rajasekar S."/>
            <person name="Mueller T."/>
            <person name="Lomeli R."/>
            <person name="Scara G."/>
            <person name="Ko A."/>
            <person name="Delaney K."/>
            <person name="Wissotski M."/>
            <person name="Lopez G."/>
            <person name="Campos D."/>
            <person name="Braidotti M."/>
            <person name="Ashley E."/>
            <person name="Golser W."/>
            <person name="Kim H."/>
            <person name="Lee S."/>
            <person name="Lin J."/>
            <person name="Dujmic Z."/>
            <person name="Kim W."/>
            <person name="Talag J."/>
            <person name="Zuccolo A."/>
            <person name="Fan C."/>
            <person name="Sebastian A."/>
            <person name="Kramer M."/>
            <person name="Spiegel L."/>
            <person name="Nascimento L."/>
            <person name="Zutavern T."/>
            <person name="Miller B."/>
            <person name="Ambroise C."/>
            <person name="Muller S."/>
            <person name="Spooner W."/>
            <person name="Narechania A."/>
            <person name="Ren L."/>
            <person name="Wei S."/>
            <person name="Kumari S."/>
            <person name="Faga B."/>
            <person name="Levy M.J."/>
            <person name="McMahan L."/>
            <person name="Van Buren P."/>
            <person name="Vaughn M.W."/>
            <person name="Ying K."/>
            <person name="Yeh C.-T."/>
            <person name="Emrich S.J."/>
            <person name="Jia Y."/>
            <person name="Kalyanaraman A."/>
            <person name="Hsia A.-P."/>
            <person name="Barbazuk W.B."/>
            <person name="Baucom R.S."/>
            <person name="Brutnell T.P."/>
            <person name="Carpita N.C."/>
            <person name="Chaparro C."/>
            <person name="Chia J.-M."/>
            <person name="Deragon J.-M."/>
            <person name="Estill J.C."/>
            <person name="Fu Y."/>
            <person name="Jeddeloh J.A."/>
            <person name="Han Y."/>
            <person name="Lee H."/>
            <person name="Li P."/>
            <person name="Lisch D.R."/>
            <person name="Liu S."/>
            <person name="Liu Z."/>
            <person name="Nagel D.H."/>
            <person name="McCann M.C."/>
            <person name="SanMiguel P."/>
            <person name="Myers A.M."/>
            <person name="Nettleton D."/>
            <person name="Nguyen J."/>
            <person name="Penning B.W."/>
            <person name="Ponnala L."/>
            <person name="Schneider K.L."/>
            <person name="Schwartz D.C."/>
            <person name="Sharma A."/>
            <person name="Soderlund C."/>
            <person name="Springer N.M."/>
            <person name="Sun Q."/>
            <person name="Wang H."/>
            <person name="Waterman M."/>
            <person name="Westerman R."/>
            <person name="Wolfgruber T.K."/>
            <person name="Yang L."/>
            <person name="Yu Y."/>
            <person name="Zhang L."/>
            <person name="Zhou S."/>
            <person name="Zhu Q."/>
            <person name="Bennetzen J.L."/>
            <person name="Dawe R.K."/>
            <person name="Jiang J."/>
            <person name="Jiang N."/>
            <person name="Presting G.G."/>
            <person name="Wessler S.R."/>
            <person name="Aluru S."/>
            <person name="Martienssen R.A."/>
            <person name="Clifton S.W."/>
            <person name="McCombie W.R."/>
            <person name="Wing R.A."/>
            <person name="Wilson R.K."/>
        </authorList>
    </citation>
    <scope>NUCLEOTIDE SEQUENCE [LARGE SCALE GENOMIC DNA]</scope>
    <source>
        <strain evidence="4">cv. B73</strain>
    </source>
</reference>
<evidence type="ECO:0000259" key="2">
    <source>
        <dbReference type="Pfam" id="PF12776"/>
    </source>
</evidence>
<reference evidence="3" key="3">
    <citation type="submission" date="2021-05" db="UniProtKB">
        <authorList>
            <consortium name="EnsemblPlants"/>
        </authorList>
    </citation>
    <scope>IDENTIFICATION</scope>
    <source>
        <strain evidence="3">cv. B73</strain>
    </source>
</reference>
<protein>
    <recommendedName>
        <fullName evidence="2">Myb/SANT-like domain-containing protein</fullName>
    </recommendedName>
</protein>
<feature type="region of interest" description="Disordered" evidence="1">
    <location>
        <begin position="190"/>
        <end position="216"/>
    </location>
</feature>
<dbReference type="Pfam" id="PF12776">
    <property type="entry name" value="Myb_DNA-bind_3"/>
    <property type="match status" value="1"/>
</dbReference>
<dbReference type="AlphaFoldDB" id="A0A804R5K6"/>
<dbReference type="InParanoid" id="A0A804R5K6"/>
<dbReference type="InterPro" id="IPR024752">
    <property type="entry name" value="Myb/SANT-like_dom"/>
</dbReference>
<evidence type="ECO:0000313" key="4">
    <source>
        <dbReference type="Proteomes" id="UP000007305"/>
    </source>
</evidence>
<feature type="compositionally biased region" description="Basic and acidic residues" evidence="1">
    <location>
        <begin position="192"/>
        <end position="209"/>
    </location>
</feature>
<organism evidence="3 4">
    <name type="scientific">Zea mays</name>
    <name type="common">Maize</name>
    <dbReference type="NCBI Taxonomy" id="4577"/>
    <lineage>
        <taxon>Eukaryota</taxon>
        <taxon>Viridiplantae</taxon>
        <taxon>Streptophyta</taxon>
        <taxon>Embryophyta</taxon>
        <taxon>Tracheophyta</taxon>
        <taxon>Spermatophyta</taxon>
        <taxon>Magnoliopsida</taxon>
        <taxon>Liliopsida</taxon>
        <taxon>Poales</taxon>
        <taxon>Poaceae</taxon>
        <taxon>PACMAD clade</taxon>
        <taxon>Panicoideae</taxon>
        <taxon>Andropogonodae</taxon>
        <taxon>Andropogoneae</taxon>
        <taxon>Tripsacinae</taxon>
        <taxon>Zea</taxon>
    </lineage>
</organism>
<dbReference type="PANTHER" id="PTHR46934:SF9">
    <property type="entry name" value="MYB_SANT-LIKE DOMAIN-CONTAINING PROTEIN"/>
    <property type="match status" value="1"/>
</dbReference>
<sequence>MARASWNMNYEKILVDILHEHNHVKYRGQNGWAPEGWRSMTQMFNEKCPLAKFTKAQIQEKEKELKANYKVLKEAHKQSGVGWNEAMGMIIAEPQIWANIIVSNPKVKKFQSRPFPLYNQLSALYDGSCATGDLNFTSTQQHTSSRQQLHIQDEAEAMSSFRIDDDLGVNPDLNPFSSNLHGLEASSTRVELGGHERTPASSEQRAESHGRKRKQSQIAGVLEEYLDYKRQHNDKLLDVVNQIDQQAEGCNKKEEYCIGSVFVC</sequence>
<evidence type="ECO:0000313" key="3">
    <source>
        <dbReference type="EnsemblPlants" id="Zm00001eb385640_P001"/>
    </source>
</evidence>